<dbReference type="EMBL" id="BARS01052305">
    <property type="protein sequence ID" value="GAG52744.1"/>
    <property type="molecule type" value="Genomic_DNA"/>
</dbReference>
<dbReference type="InterPro" id="IPR017438">
    <property type="entry name" value="ATP-NAD_kinase_N"/>
</dbReference>
<dbReference type="Gene3D" id="3.40.50.10330">
    <property type="entry name" value="Probable inorganic polyphosphate/atp-NAD kinase, domain 1"/>
    <property type="match status" value="1"/>
</dbReference>
<evidence type="ECO:0000313" key="1">
    <source>
        <dbReference type="EMBL" id="GAG52744.1"/>
    </source>
</evidence>
<dbReference type="PANTHER" id="PTHR40697">
    <property type="entry name" value="ACETOIN CATABOLISM PROTEIN X"/>
    <property type="match status" value="1"/>
</dbReference>
<dbReference type="InterPro" id="IPR016064">
    <property type="entry name" value="NAD/diacylglycerol_kinase_sf"/>
</dbReference>
<protein>
    <recommendedName>
        <fullName evidence="2">ATP-NAD kinase</fullName>
    </recommendedName>
</protein>
<evidence type="ECO:0008006" key="2">
    <source>
        <dbReference type="Google" id="ProtNLM"/>
    </source>
</evidence>
<feature type="non-terminal residue" evidence="1">
    <location>
        <position position="1"/>
    </location>
</feature>
<dbReference type="Pfam" id="PF01513">
    <property type="entry name" value="NAD_kinase"/>
    <property type="match status" value="1"/>
</dbReference>
<gene>
    <name evidence="1" type="ORF">S01H1_77785</name>
</gene>
<sequence length="232" mass="24670">PIAGMGGRVGLKGTDGEKVLKEALERGASSWAPMRALEALKGLQGLREDVKWVTWPGEMGEDILREAGFECDVKGRIEAGKTSAEDTRRAAAELLALGVELILFAGGDGTASDIVETVGKRVPILGIPSGVKMFSAVFSPTPSAAARLVSSFTRGEAKLVEREVMDIDEEAYRSGRLSASLRGYAVTPYVSSMVLNGKSVVSHEDEELMKESVAARVVEEMKPEATYVLGPG</sequence>
<dbReference type="GO" id="GO:0006741">
    <property type="term" value="P:NADP+ biosynthetic process"/>
    <property type="evidence" value="ECO:0007669"/>
    <property type="project" value="InterPro"/>
</dbReference>
<name>X0YA86_9ZZZZ</name>
<dbReference type="GO" id="GO:0003951">
    <property type="term" value="F:NAD+ kinase activity"/>
    <property type="evidence" value="ECO:0007669"/>
    <property type="project" value="InterPro"/>
</dbReference>
<reference evidence="1" key="1">
    <citation type="journal article" date="2014" name="Front. Microbiol.">
        <title>High frequency of phylogenetically diverse reductive dehalogenase-homologous genes in deep subseafloor sedimentary metagenomes.</title>
        <authorList>
            <person name="Kawai M."/>
            <person name="Futagami T."/>
            <person name="Toyoda A."/>
            <person name="Takaki Y."/>
            <person name="Nishi S."/>
            <person name="Hori S."/>
            <person name="Arai W."/>
            <person name="Tsubouchi T."/>
            <person name="Morono Y."/>
            <person name="Uchiyama I."/>
            <person name="Ito T."/>
            <person name="Fujiyama A."/>
            <person name="Inagaki F."/>
            <person name="Takami H."/>
        </authorList>
    </citation>
    <scope>NUCLEOTIDE SEQUENCE</scope>
    <source>
        <strain evidence="1">Expedition CK06-06</strain>
    </source>
</reference>
<dbReference type="AlphaFoldDB" id="X0YA86"/>
<dbReference type="SUPFAM" id="SSF111331">
    <property type="entry name" value="NAD kinase/diacylglycerol kinase-like"/>
    <property type="match status" value="1"/>
</dbReference>
<dbReference type="PANTHER" id="PTHR40697:SF2">
    <property type="entry name" value="ATP-NAD KINASE-RELATED"/>
    <property type="match status" value="1"/>
</dbReference>
<proteinExistence type="predicted"/>
<dbReference type="InterPro" id="IPR002504">
    <property type="entry name" value="NADK"/>
</dbReference>
<feature type="non-terminal residue" evidence="1">
    <location>
        <position position="232"/>
    </location>
</feature>
<dbReference type="InterPro" id="IPR039065">
    <property type="entry name" value="AcoX-like"/>
</dbReference>
<comment type="caution">
    <text evidence="1">The sequence shown here is derived from an EMBL/GenBank/DDBJ whole genome shotgun (WGS) entry which is preliminary data.</text>
</comment>
<organism evidence="1">
    <name type="scientific">marine sediment metagenome</name>
    <dbReference type="NCBI Taxonomy" id="412755"/>
    <lineage>
        <taxon>unclassified sequences</taxon>
        <taxon>metagenomes</taxon>
        <taxon>ecological metagenomes</taxon>
    </lineage>
</organism>
<accession>X0YA86</accession>